<dbReference type="EMBL" id="SRZC01000010">
    <property type="protein sequence ID" value="TGX82355.1"/>
    <property type="molecule type" value="Genomic_DNA"/>
</dbReference>
<evidence type="ECO:0000313" key="1">
    <source>
        <dbReference type="EMBL" id="TGX82355.1"/>
    </source>
</evidence>
<keyword evidence="1" id="KW-0012">Acyltransferase</keyword>
<name>A0AC61QQQ7_9BACT</name>
<organism evidence="1 2">
    <name type="scientific">Palleniella muris</name>
    <dbReference type="NCBI Taxonomy" id="3038145"/>
    <lineage>
        <taxon>Bacteria</taxon>
        <taxon>Pseudomonadati</taxon>
        <taxon>Bacteroidota</taxon>
        <taxon>Bacteroidia</taxon>
        <taxon>Bacteroidales</taxon>
        <taxon>Prevotellaceae</taxon>
        <taxon>Palleniella</taxon>
    </lineage>
</organism>
<comment type="caution">
    <text evidence="1">The sequence shown here is derived from an EMBL/GenBank/DDBJ whole genome shotgun (WGS) entry which is preliminary data.</text>
</comment>
<gene>
    <name evidence="1" type="ORF">E5358_07355</name>
</gene>
<protein>
    <submittedName>
        <fullName evidence="1">Acyltransferase</fullName>
    </submittedName>
</protein>
<dbReference type="Proteomes" id="UP000308886">
    <property type="component" value="Unassembled WGS sequence"/>
</dbReference>
<reference evidence="1" key="1">
    <citation type="submission" date="2019-04" db="EMBL/GenBank/DDBJ databases">
        <title>Microbes associate with the intestines of laboratory mice.</title>
        <authorList>
            <person name="Navarre W."/>
            <person name="Wong E."/>
            <person name="Huang K."/>
            <person name="Tropini C."/>
            <person name="Ng K."/>
            <person name="Yu B."/>
        </authorList>
    </citation>
    <scope>NUCLEOTIDE SEQUENCE</scope>
    <source>
        <strain evidence="1">NM73_A23</strain>
    </source>
</reference>
<sequence>MVKENKSYSHLAWLDALRFIAAFLVLFCHSRNDFFIKYNYLPDDQQGIGTFIFYTLGRLGPEAVFVFFILSGFLVGGKGFERMMSGTFKARSYAVDRFCRIMIPLVSAVLLYMIVAPIVGQEYSGWTVVGNLLSLQCILCEALVSPFWSLSYEVWFYIVLFALALSLRKKMIGFILFFICCLVYTKMNALYLLIWLMGGVAWLTRPKNGNKWILLGSFIMIVVSLGLSQMTSATKVFSFDMPFTNMQATMLLCASMCVFCQQVILFPPRSSWACKVEGAFTRLADFSYSLYLIHRILLLVVFAFFFEKEKADMSVMCLLQYSAIVAGVMLVTYAIYYFTERRTSEVKRWVKKSLHID</sequence>
<keyword evidence="1" id="KW-0808">Transferase</keyword>
<keyword evidence="2" id="KW-1185">Reference proteome</keyword>
<proteinExistence type="predicted"/>
<accession>A0AC61QQQ7</accession>
<evidence type="ECO:0000313" key="2">
    <source>
        <dbReference type="Proteomes" id="UP000308886"/>
    </source>
</evidence>